<dbReference type="SFLD" id="SFLDG01060">
    <property type="entry name" value="BATS_domain_containing"/>
    <property type="match status" value="1"/>
</dbReference>
<dbReference type="GO" id="GO:0046872">
    <property type="term" value="F:metal ion binding"/>
    <property type="evidence" value="ECO:0007669"/>
    <property type="project" value="UniProtKB-KW"/>
</dbReference>
<evidence type="ECO:0000256" key="8">
    <source>
        <dbReference type="PIRSR" id="PIRSR004762-2"/>
    </source>
</evidence>
<dbReference type="InterPro" id="IPR007197">
    <property type="entry name" value="rSAM"/>
</dbReference>
<keyword evidence="5 7" id="KW-0411">Iron-sulfur</keyword>
<dbReference type="SMART" id="SM00876">
    <property type="entry name" value="BATS"/>
    <property type="match status" value="1"/>
</dbReference>
<dbReference type="Proteomes" id="UP000199006">
    <property type="component" value="Unassembled WGS sequence"/>
</dbReference>
<dbReference type="GO" id="GO:0042364">
    <property type="term" value="P:water-soluble vitamin biosynthetic process"/>
    <property type="evidence" value="ECO:0007669"/>
    <property type="project" value="UniProtKB-ARBA"/>
</dbReference>
<dbReference type="GO" id="GO:0016740">
    <property type="term" value="F:transferase activity"/>
    <property type="evidence" value="ECO:0007669"/>
    <property type="project" value="TreeGrafter"/>
</dbReference>
<keyword evidence="11" id="KW-1185">Reference proteome</keyword>
<dbReference type="OrthoDB" id="9775764at2"/>
<dbReference type="PROSITE" id="PS51918">
    <property type="entry name" value="RADICAL_SAM"/>
    <property type="match status" value="1"/>
</dbReference>
<feature type="binding site" evidence="7">
    <location>
        <position position="60"/>
    </location>
    <ligand>
        <name>[4Fe-4S] cluster</name>
        <dbReference type="ChEBI" id="CHEBI:49883"/>
        <note>4Fe-4S-S-AdoMet</note>
    </ligand>
</feature>
<dbReference type="STRING" id="29563.SAMN02983006_01729"/>
<gene>
    <name evidence="10" type="ORF">SAMN02983006_01729</name>
</gene>
<dbReference type="SFLD" id="SFLDS00029">
    <property type="entry name" value="Radical_SAM"/>
    <property type="match status" value="1"/>
</dbReference>
<dbReference type="NCBIfam" id="TIGR03956">
    <property type="entry name" value="rSAM_HydE"/>
    <property type="match status" value="1"/>
</dbReference>
<evidence type="ECO:0000259" key="9">
    <source>
        <dbReference type="PROSITE" id="PS51918"/>
    </source>
</evidence>
<dbReference type="Gene3D" id="3.20.20.70">
    <property type="entry name" value="Aldolase class I"/>
    <property type="match status" value="1"/>
</dbReference>
<evidence type="ECO:0000256" key="3">
    <source>
        <dbReference type="ARBA" id="ARBA00022723"/>
    </source>
</evidence>
<dbReference type="InterPro" id="IPR006638">
    <property type="entry name" value="Elp3/MiaA/NifB-like_rSAM"/>
</dbReference>
<dbReference type="InterPro" id="IPR024021">
    <property type="entry name" value="FeFe-hyd_HydE_rSAM"/>
</dbReference>
<dbReference type="AlphaFoldDB" id="A0A1I4JKG7"/>
<evidence type="ECO:0000256" key="7">
    <source>
        <dbReference type="PIRSR" id="PIRSR004762-1"/>
    </source>
</evidence>
<dbReference type="PANTHER" id="PTHR43726">
    <property type="entry name" value="3-METHYLORNITHINE SYNTHASE"/>
    <property type="match status" value="1"/>
</dbReference>
<dbReference type="RefSeq" id="WP_089861820.1">
    <property type="nucleotide sequence ID" value="NZ_FOTI01000023.1"/>
</dbReference>
<feature type="binding site" evidence="7">
    <location>
        <position position="67"/>
    </location>
    <ligand>
        <name>[4Fe-4S] cluster</name>
        <dbReference type="ChEBI" id="CHEBI:49883"/>
        <note>4Fe-4S-S-AdoMet</note>
    </ligand>
</feature>
<evidence type="ECO:0000256" key="2">
    <source>
        <dbReference type="ARBA" id="ARBA00022691"/>
    </source>
</evidence>
<dbReference type="GO" id="GO:0044272">
    <property type="term" value="P:sulfur compound biosynthetic process"/>
    <property type="evidence" value="ECO:0007669"/>
    <property type="project" value="UniProtKB-ARBA"/>
</dbReference>
<organism evidence="10 11">
    <name type="scientific">Halanaerobium salsuginis</name>
    <dbReference type="NCBI Taxonomy" id="29563"/>
    <lineage>
        <taxon>Bacteria</taxon>
        <taxon>Bacillati</taxon>
        <taxon>Bacillota</taxon>
        <taxon>Clostridia</taxon>
        <taxon>Halanaerobiales</taxon>
        <taxon>Halanaerobiaceae</taxon>
        <taxon>Halanaerobium</taxon>
    </lineage>
</organism>
<dbReference type="InterPro" id="IPR010722">
    <property type="entry name" value="BATS_dom"/>
</dbReference>
<accession>A0A1I4JKG7</accession>
<dbReference type="InterPro" id="IPR034422">
    <property type="entry name" value="HydE/PylB-like"/>
</dbReference>
<dbReference type="PIRSF" id="PIRSF004762">
    <property type="entry name" value="CHP00423"/>
    <property type="match status" value="1"/>
</dbReference>
<feature type="binding site" evidence="8">
    <location>
        <position position="182"/>
    </location>
    <ligand>
        <name>S-adenosyl-L-methionine</name>
        <dbReference type="ChEBI" id="CHEBI:59789"/>
    </ligand>
</feature>
<reference evidence="10 11" key="1">
    <citation type="submission" date="2016-10" db="EMBL/GenBank/DDBJ databases">
        <authorList>
            <person name="de Groot N.N."/>
        </authorList>
    </citation>
    <scope>NUCLEOTIDE SEQUENCE [LARGE SCALE GENOMIC DNA]</scope>
    <source>
        <strain evidence="10 11">ATCC 51327</strain>
    </source>
</reference>
<keyword evidence="2 7" id="KW-0949">S-adenosyl-L-methionine</keyword>
<keyword evidence="3" id="KW-0479">Metal-binding</keyword>
<sequence length="359" mass="41181">MQIDIKNSAGNLTSNQLKYLLNLKQTAELKELFKTAYQLRINNLDREIYLRGIIEFSNICSKDCYYCGIRKSNQKINRFKMSKTEILESAGWIYKNNYASIVLQSGERNDPEFINFVNDLIKEIKNLSNNKLGITLSLGEQDKKTYQKWFELGAHRYLLRIESSNQKLYENIHPVSHSFKKRLNCLNILREIGYQVGTGVMIGLPGQTIEDLANDLLFFKEIDVDMVGMGPYVIHKQTPLAKKIVDEKILKVRNFDLALKMIAALRILIPDINIAATTALDALSPDGKKRGLKAGANIIMPVITHPNYRKDYQLYENKELIGVSAADEFKKFDLSKELNAKIGYNKWGDSPHYFKRNSN</sequence>
<dbReference type="CDD" id="cd01335">
    <property type="entry name" value="Radical_SAM"/>
    <property type="match status" value="1"/>
</dbReference>
<dbReference type="InterPro" id="IPR013785">
    <property type="entry name" value="Aldolase_TIM"/>
</dbReference>
<evidence type="ECO:0000256" key="5">
    <source>
        <dbReference type="ARBA" id="ARBA00023014"/>
    </source>
</evidence>
<keyword evidence="1 7" id="KW-0004">4Fe-4S</keyword>
<dbReference type="InterPro" id="IPR058240">
    <property type="entry name" value="rSAM_sf"/>
</dbReference>
<feature type="binding site" evidence="7">
    <location>
        <position position="64"/>
    </location>
    <ligand>
        <name>[4Fe-4S] cluster</name>
        <dbReference type="ChEBI" id="CHEBI:49883"/>
        <note>4Fe-4S-S-AdoMet</note>
    </ligand>
</feature>
<comment type="cofactor">
    <cofactor evidence="6">
        <name>[2Fe-2S] cluster</name>
        <dbReference type="ChEBI" id="CHEBI:190135"/>
    </cofactor>
</comment>
<evidence type="ECO:0000256" key="1">
    <source>
        <dbReference type="ARBA" id="ARBA00022485"/>
    </source>
</evidence>
<dbReference type="Pfam" id="PF04055">
    <property type="entry name" value="Radical_SAM"/>
    <property type="match status" value="1"/>
</dbReference>
<dbReference type="SFLD" id="SFLDG01280">
    <property type="entry name" value="HydE/PylB-like"/>
    <property type="match status" value="1"/>
</dbReference>
<feature type="binding site" evidence="8">
    <location>
        <position position="137"/>
    </location>
    <ligand>
        <name>(3R)-3-methyl-D-ornithine</name>
        <dbReference type="ChEBI" id="CHEBI:64642"/>
    </ligand>
</feature>
<evidence type="ECO:0000313" key="11">
    <source>
        <dbReference type="Proteomes" id="UP000199006"/>
    </source>
</evidence>
<feature type="domain" description="Radical SAM core" evidence="9">
    <location>
        <begin position="46"/>
        <end position="270"/>
    </location>
</feature>
<proteinExistence type="predicted"/>
<evidence type="ECO:0000256" key="6">
    <source>
        <dbReference type="ARBA" id="ARBA00034078"/>
    </source>
</evidence>
<dbReference type="EMBL" id="FOTI01000023">
    <property type="protein sequence ID" value="SFL66771.1"/>
    <property type="molecule type" value="Genomic_DNA"/>
</dbReference>
<dbReference type="PANTHER" id="PTHR43726:SF1">
    <property type="entry name" value="BIOTIN SYNTHASE"/>
    <property type="match status" value="1"/>
</dbReference>
<comment type="cofactor">
    <cofactor evidence="7">
        <name>[4Fe-4S] cluster</name>
        <dbReference type="ChEBI" id="CHEBI:49883"/>
    </cofactor>
    <text evidence="7">Binds 1 [4Fe-4S] cluster. The cluster is coordinated with 3 cysteines and an exchangeable S-adenosyl-L-methionine.</text>
</comment>
<evidence type="ECO:0000256" key="4">
    <source>
        <dbReference type="ARBA" id="ARBA00023004"/>
    </source>
</evidence>
<dbReference type="SUPFAM" id="SSF102114">
    <property type="entry name" value="Radical SAM enzymes"/>
    <property type="match status" value="1"/>
</dbReference>
<dbReference type="GO" id="GO:0051539">
    <property type="term" value="F:4 iron, 4 sulfur cluster binding"/>
    <property type="evidence" value="ECO:0007669"/>
    <property type="project" value="UniProtKB-KW"/>
</dbReference>
<feature type="binding site" evidence="8">
    <location>
        <position position="162"/>
    </location>
    <ligand>
        <name>S-adenosyl-L-methionine</name>
        <dbReference type="ChEBI" id="CHEBI:59789"/>
    </ligand>
</feature>
<dbReference type="SMART" id="SM00729">
    <property type="entry name" value="Elp3"/>
    <property type="match status" value="1"/>
</dbReference>
<keyword evidence="4 7" id="KW-0408">Iron</keyword>
<protein>
    <submittedName>
        <fullName evidence="10">Biotin synthase</fullName>
    </submittedName>
</protein>
<name>A0A1I4JKG7_9FIRM</name>
<evidence type="ECO:0000313" key="10">
    <source>
        <dbReference type="EMBL" id="SFL66771.1"/>
    </source>
</evidence>